<dbReference type="RefSeq" id="WP_138949993.1">
    <property type="nucleotide sequence ID" value="NZ_CP040749.1"/>
</dbReference>
<dbReference type="GO" id="GO:0009103">
    <property type="term" value="P:lipopolysaccharide biosynthetic process"/>
    <property type="evidence" value="ECO:0007669"/>
    <property type="project" value="TreeGrafter"/>
</dbReference>
<sequence>MNKNKRILFTGTNGFPFGSAAIQRQIQLAKALLEAGYKVTVINNGGSHSKHITDRENMVAQGNFQGVDYIYCSIIPYRPTNFIFRNVLKKLGSLLEFFTIFYYKFFKNATHIFNNSIHLKKLKYYYFLSRVLKMELIYDYVEIMGSLGNRDKKQLQDIKNNFDTHFLDYTDKIIVISKYLENHVNKINQNKKKIKIPPIIDFSYFDTIDPKYKDVSFFLFCGSAVYMDVIKFIINAFTNSKSLGNDYHLKLVVNGSQEQLNQLHAYITQKECQNNIDILSKLTYIDLISYYKSARALLIPVSNNLQDMARFPFKICEYTASKRPIITSDSGAITEFFNDGKNAFIAKTDNSDSLTDKLNLIIEQPALANTVGLKGHELGVDVFNYKTYAANLKELLTN</sequence>
<evidence type="ECO:0000259" key="2">
    <source>
        <dbReference type="Pfam" id="PF00534"/>
    </source>
</evidence>
<gene>
    <name evidence="3" type="ORF">FF125_12030</name>
</gene>
<dbReference type="InterPro" id="IPR001296">
    <property type="entry name" value="Glyco_trans_1"/>
</dbReference>
<dbReference type="KEGG" id="fbe:FF125_12030"/>
<dbReference type="EMBL" id="CP040749">
    <property type="protein sequence ID" value="QCX39128.1"/>
    <property type="molecule type" value="Genomic_DNA"/>
</dbReference>
<dbReference type="GO" id="GO:0016757">
    <property type="term" value="F:glycosyltransferase activity"/>
    <property type="evidence" value="ECO:0007669"/>
    <property type="project" value="InterPro"/>
</dbReference>
<dbReference type="OrthoDB" id="9816564at2"/>
<dbReference type="CDD" id="cd03801">
    <property type="entry name" value="GT4_PimA-like"/>
    <property type="match status" value="1"/>
</dbReference>
<keyword evidence="1 3" id="KW-0808">Transferase</keyword>
<evidence type="ECO:0000256" key="1">
    <source>
        <dbReference type="ARBA" id="ARBA00022679"/>
    </source>
</evidence>
<proteinExistence type="predicted"/>
<dbReference type="PANTHER" id="PTHR46401">
    <property type="entry name" value="GLYCOSYLTRANSFERASE WBBK-RELATED"/>
    <property type="match status" value="1"/>
</dbReference>
<evidence type="ECO:0000313" key="3">
    <source>
        <dbReference type="EMBL" id="QCX39128.1"/>
    </source>
</evidence>
<name>A0A5B7TSE2_9FLAO</name>
<dbReference type="SUPFAM" id="SSF53756">
    <property type="entry name" value="UDP-Glycosyltransferase/glycogen phosphorylase"/>
    <property type="match status" value="1"/>
</dbReference>
<keyword evidence="4" id="KW-1185">Reference proteome</keyword>
<reference evidence="3 4" key="1">
    <citation type="submission" date="2019-05" db="EMBL/GenBank/DDBJ databases">
        <title>Algicella ahnfeltiae gen. nov., sp. nov., a novel marine bacterium of the family Flavobacteriaceae isolated from a red alga.</title>
        <authorList>
            <person name="Nedashkovskaya O.I."/>
            <person name="Kukhlevskiy A.D."/>
            <person name="Kim S.-G."/>
            <person name="Zhukova N.V."/>
            <person name="Mikhailov V.V."/>
        </authorList>
    </citation>
    <scope>NUCLEOTIDE SEQUENCE [LARGE SCALE GENOMIC DNA]</scope>
    <source>
        <strain evidence="3 4">10Alg115</strain>
    </source>
</reference>
<dbReference type="AlphaFoldDB" id="A0A5B7TSE2"/>
<evidence type="ECO:0000313" key="4">
    <source>
        <dbReference type="Proteomes" id="UP000306229"/>
    </source>
</evidence>
<dbReference type="Pfam" id="PF00534">
    <property type="entry name" value="Glycos_transf_1"/>
    <property type="match status" value="1"/>
</dbReference>
<organism evidence="3 4">
    <name type="scientific">Aureibaculum algae</name>
    <dbReference type="NCBI Taxonomy" id="2584122"/>
    <lineage>
        <taxon>Bacteria</taxon>
        <taxon>Pseudomonadati</taxon>
        <taxon>Bacteroidota</taxon>
        <taxon>Flavobacteriia</taxon>
        <taxon>Flavobacteriales</taxon>
        <taxon>Flavobacteriaceae</taxon>
        <taxon>Aureibaculum</taxon>
    </lineage>
</organism>
<dbReference type="PANTHER" id="PTHR46401:SF2">
    <property type="entry name" value="GLYCOSYLTRANSFERASE WBBK-RELATED"/>
    <property type="match status" value="1"/>
</dbReference>
<dbReference type="Proteomes" id="UP000306229">
    <property type="component" value="Chromosome"/>
</dbReference>
<feature type="domain" description="Glycosyl transferase family 1" evidence="2">
    <location>
        <begin position="211"/>
        <end position="370"/>
    </location>
</feature>
<accession>A0A5B7TSE2</accession>
<protein>
    <submittedName>
        <fullName evidence="3">Glycosyltransferase family 4 protein</fullName>
    </submittedName>
</protein>
<dbReference type="Gene3D" id="3.40.50.2000">
    <property type="entry name" value="Glycogen Phosphorylase B"/>
    <property type="match status" value="2"/>
</dbReference>